<keyword evidence="2" id="KW-0812">Transmembrane</keyword>
<keyword evidence="4" id="KW-1185">Reference proteome</keyword>
<evidence type="ECO:0000256" key="1">
    <source>
        <dbReference type="SAM" id="MobiDB-lite"/>
    </source>
</evidence>
<reference evidence="3 4" key="1">
    <citation type="submission" date="2019-07" db="EMBL/GenBank/DDBJ databases">
        <title>Finished genome of Venturia effusa.</title>
        <authorList>
            <person name="Young C.A."/>
            <person name="Cox M.P."/>
            <person name="Ganley A.R.D."/>
            <person name="David W.J."/>
        </authorList>
    </citation>
    <scope>NUCLEOTIDE SEQUENCE [LARGE SCALE GENOMIC DNA]</scope>
    <source>
        <strain evidence="4">albino</strain>
    </source>
</reference>
<name>A0A517LAI5_9PEZI</name>
<keyword evidence="2" id="KW-1133">Transmembrane helix</keyword>
<feature type="compositionally biased region" description="Basic and acidic residues" evidence="1">
    <location>
        <begin position="44"/>
        <end position="55"/>
    </location>
</feature>
<dbReference type="OrthoDB" id="4156595at2759"/>
<proteinExistence type="predicted"/>
<accession>A0A517LAI5</accession>
<dbReference type="Proteomes" id="UP000316270">
    <property type="component" value="Chromosome 8"/>
</dbReference>
<feature type="transmembrane region" description="Helical" evidence="2">
    <location>
        <begin position="67"/>
        <end position="84"/>
    </location>
</feature>
<evidence type="ECO:0000313" key="4">
    <source>
        <dbReference type="Proteomes" id="UP000316270"/>
    </source>
</evidence>
<sequence length="199" mass="22599">MTESPLQSSPSSSSPNSPRTPRKLKRKSDPFLELPDFPIGTDGSDQRTDSQEKEAVQGQNQSTLTKIIMTPLVFTSFLFSLLLVNHRYRAWRLSEHPPSNSSTFWSRISLRSWLDPEPYQDPSDTTWQHSTDAKGSVPHPRKEKWFTRKKHRKVALLEITEAFDMSRMMMVFMGIVLVVGALGVGWVADRALRTVVGLV</sequence>
<organism evidence="3 4">
    <name type="scientific">Venturia effusa</name>
    <dbReference type="NCBI Taxonomy" id="50376"/>
    <lineage>
        <taxon>Eukaryota</taxon>
        <taxon>Fungi</taxon>
        <taxon>Dikarya</taxon>
        <taxon>Ascomycota</taxon>
        <taxon>Pezizomycotina</taxon>
        <taxon>Dothideomycetes</taxon>
        <taxon>Pleosporomycetidae</taxon>
        <taxon>Venturiales</taxon>
        <taxon>Venturiaceae</taxon>
        <taxon>Venturia</taxon>
    </lineage>
</organism>
<feature type="region of interest" description="Disordered" evidence="1">
    <location>
        <begin position="121"/>
        <end position="142"/>
    </location>
</feature>
<feature type="region of interest" description="Disordered" evidence="1">
    <location>
        <begin position="1"/>
        <end position="60"/>
    </location>
</feature>
<keyword evidence="2" id="KW-0472">Membrane</keyword>
<evidence type="ECO:0000313" key="3">
    <source>
        <dbReference type="EMBL" id="QDS72646.1"/>
    </source>
</evidence>
<gene>
    <name evidence="3" type="ORF">FKW77_002503</name>
</gene>
<protein>
    <submittedName>
        <fullName evidence="3">Uncharacterized protein</fullName>
    </submittedName>
</protein>
<evidence type="ECO:0000256" key="2">
    <source>
        <dbReference type="SAM" id="Phobius"/>
    </source>
</evidence>
<dbReference type="EMBL" id="CP042192">
    <property type="protein sequence ID" value="QDS72646.1"/>
    <property type="molecule type" value="Genomic_DNA"/>
</dbReference>
<feature type="compositionally biased region" description="Low complexity" evidence="1">
    <location>
        <begin position="1"/>
        <end position="17"/>
    </location>
</feature>
<feature type="transmembrane region" description="Helical" evidence="2">
    <location>
        <begin position="169"/>
        <end position="188"/>
    </location>
</feature>
<dbReference type="AlphaFoldDB" id="A0A517LAI5"/>